<evidence type="ECO:0000313" key="8">
    <source>
        <dbReference type="EMBL" id="KSU86977.1"/>
    </source>
</evidence>
<evidence type="ECO:0000313" key="9">
    <source>
        <dbReference type="Proteomes" id="UP000053681"/>
    </source>
</evidence>
<dbReference type="InterPro" id="IPR015414">
    <property type="entry name" value="TMEM64"/>
</dbReference>
<evidence type="ECO:0000256" key="6">
    <source>
        <dbReference type="RuleBase" id="RU366058"/>
    </source>
</evidence>
<keyword evidence="9" id="KW-1185">Reference proteome</keyword>
<dbReference type="EMBL" id="LNQP01000058">
    <property type="protein sequence ID" value="KSU86977.1"/>
    <property type="molecule type" value="Genomic_DNA"/>
</dbReference>
<keyword evidence="2 6" id="KW-1003">Cell membrane</keyword>
<sequence length="209" mass="23531">MLFLVAIVLIICITNTDLFNSIRTGDMDKITAFLKENLLITLLFTLVAMLVQNAFTMIPLVLIIAININLLGFELGLIWSWFTSMLAAACVFLMVRYVFQDGLLKKIKPSLLEKIEANGTSYVFQVRVFPFIPTSLINFVAAVSSIRFQQFLWGTASGNLIYFTILSLLSAGLLSDMINEYVIAGVVLLTVALYYIGKFIYKRKRFLAK</sequence>
<dbReference type="PANTHER" id="PTHR12677">
    <property type="entry name" value="GOLGI APPARATUS MEMBRANE PROTEIN TVP38-RELATED"/>
    <property type="match status" value="1"/>
</dbReference>
<evidence type="ECO:0000256" key="1">
    <source>
        <dbReference type="ARBA" id="ARBA00004651"/>
    </source>
</evidence>
<dbReference type="Pfam" id="PF09335">
    <property type="entry name" value="VTT_dom"/>
    <property type="match status" value="1"/>
</dbReference>
<proteinExistence type="inferred from homology"/>
<dbReference type="GO" id="GO:0005886">
    <property type="term" value="C:plasma membrane"/>
    <property type="evidence" value="ECO:0007669"/>
    <property type="project" value="UniProtKB-SubCell"/>
</dbReference>
<feature type="transmembrane region" description="Helical" evidence="6">
    <location>
        <begin position="78"/>
        <end position="99"/>
    </location>
</feature>
<feature type="transmembrane region" description="Helical" evidence="6">
    <location>
        <begin position="181"/>
        <end position="201"/>
    </location>
</feature>
<feature type="transmembrane region" description="Helical" evidence="6">
    <location>
        <begin position="42"/>
        <end position="66"/>
    </location>
</feature>
<feature type="domain" description="VTT" evidence="7">
    <location>
        <begin position="59"/>
        <end position="169"/>
    </location>
</feature>
<keyword evidence="4 6" id="KW-1133">Transmembrane helix</keyword>
<comment type="similarity">
    <text evidence="6">Belongs to the TVP38/TMEM64 family.</text>
</comment>
<dbReference type="RefSeq" id="WP_062687128.1">
    <property type="nucleotide sequence ID" value="NZ_CP090431.1"/>
</dbReference>
<feature type="transmembrane region" description="Helical" evidence="6">
    <location>
        <begin position="151"/>
        <end position="175"/>
    </location>
</feature>
<name>A0A0V8JIX9_9BACI</name>
<evidence type="ECO:0000256" key="2">
    <source>
        <dbReference type="ARBA" id="ARBA00022475"/>
    </source>
</evidence>
<reference evidence="8 9" key="1">
    <citation type="submission" date="2015-11" db="EMBL/GenBank/DDBJ databases">
        <title>Bacillus caseinolyticus sp nov.</title>
        <authorList>
            <person name="Dastager S.G."/>
            <person name="Mawlankar R."/>
        </authorList>
    </citation>
    <scope>NUCLEOTIDE SEQUENCE [LARGE SCALE GENOMIC DNA]</scope>
    <source>
        <strain evidence="8 9">SGD-V-76</strain>
    </source>
</reference>
<protein>
    <recommendedName>
        <fullName evidence="6">TVP38/TMEM64 family membrane protein</fullName>
    </recommendedName>
</protein>
<dbReference type="PANTHER" id="PTHR12677:SF55">
    <property type="entry name" value="UNDECAPRENYL PHOSPHATE TRANSPORTER SAOUHSC_00901-RELATED"/>
    <property type="match status" value="1"/>
</dbReference>
<evidence type="ECO:0000259" key="7">
    <source>
        <dbReference type="Pfam" id="PF09335"/>
    </source>
</evidence>
<dbReference type="Proteomes" id="UP000053681">
    <property type="component" value="Unassembled WGS sequence"/>
</dbReference>
<gene>
    <name evidence="8" type="ORF">AS180_15710</name>
</gene>
<evidence type="ECO:0000256" key="3">
    <source>
        <dbReference type="ARBA" id="ARBA00022692"/>
    </source>
</evidence>
<dbReference type="AlphaFoldDB" id="A0A0V8JIX9"/>
<evidence type="ECO:0000256" key="4">
    <source>
        <dbReference type="ARBA" id="ARBA00022989"/>
    </source>
</evidence>
<keyword evidence="3 6" id="KW-0812">Transmembrane</keyword>
<organism evidence="8 9">
    <name type="scientific">Priestia veravalensis</name>
    <dbReference type="NCBI Taxonomy" id="1414648"/>
    <lineage>
        <taxon>Bacteria</taxon>
        <taxon>Bacillati</taxon>
        <taxon>Bacillota</taxon>
        <taxon>Bacilli</taxon>
        <taxon>Bacillales</taxon>
        <taxon>Bacillaceae</taxon>
        <taxon>Priestia</taxon>
    </lineage>
</organism>
<dbReference type="InterPro" id="IPR032816">
    <property type="entry name" value="VTT_dom"/>
</dbReference>
<comment type="caution">
    <text evidence="8">The sequence shown here is derived from an EMBL/GenBank/DDBJ whole genome shotgun (WGS) entry which is preliminary data.</text>
</comment>
<comment type="subcellular location">
    <subcellularLocation>
        <location evidence="1 6">Cell membrane</location>
        <topology evidence="1 6">Multi-pass membrane protein</topology>
    </subcellularLocation>
</comment>
<evidence type="ECO:0000256" key="5">
    <source>
        <dbReference type="ARBA" id="ARBA00023136"/>
    </source>
</evidence>
<keyword evidence="5 6" id="KW-0472">Membrane</keyword>
<accession>A0A0V8JIX9</accession>
<feature type="transmembrane region" description="Helical" evidence="6">
    <location>
        <begin position="119"/>
        <end position="139"/>
    </location>
</feature>